<reference evidence="3" key="1">
    <citation type="submission" date="2025-08" db="UniProtKB">
        <authorList>
            <consortium name="RefSeq"/>
        </authorList>
    </citation>
    <scope>IDENTIFICATION</scope>
</reference>
<feature type="compositionally biased region" description="Basic and acidic residues" evidence="1">
    <location>
        <begin position="307"/>
        <end position="316"/>
    </location>
</feature>
<dbReference type="Proteomes" id="UP000694915">
    <property type="component" value="Unplaced"/>
</dbReference>
<feature type="region of interest" description="Disordered" evidence="1">
    <location>
        <begin position="437"/>
        <end position="458"/>
    </location>
</feature>
<sequence>MDLYLNNCLKAAEAAASKEASDKLKSDKKTCRTKKKNLIIPNIGPSSLLDLPLGAKLPIIPGSTNIFYTTNLSEKLYQPSFGFNLNDPYCKLMETTYKSLHDPHLKSYFKRKDILKKLRQGGYITGNNKVVCSLKELNKYRQYLTTLKIDFERNYIREQKIIEDQVKKLNEERRACDDTAAAEFQQWLLQEGKKPCPHQDRLLKLRHLHMIHKELDKIENTSERRNTLQLLEEDLQHWDNVRRKLNLCTDADQEWQSKEMALLTKIGEEAKRNTKADDRRRKIRDEINRKKQVMLHKRIAYHLQKLQKKDSKEETGKASAFEIQRQSETASVTTQKKPSVTEPKTSQEHLEQKLSPTDTRTPSLPEMQTFQDFLGPKHYYHPSEKKASFAEQMFYEPTEQKYGPVKAKRSSFIDQKFMEDLLEAKYIYPNTVRSFTDHRPTGDLEAKSTSSNTKKRSVSEQKLFYEPVKIKSAPQNVKKTSFSEEESFLQLMEAISPRQYVKKTSFADQKSSQESLEYRRSSQQSQSNITVFIRTSTTLPPQVRDIQHPAEQKHDKEGKTSHHSYDRGVKRGSIPAPSHSLQATNLSRQSLHDTTKQEGDIPF</sequence>
<accession>A0ABM0LNC8</accession>
<protein>
    <submittedName>
        <fullName evidence="3">Fibrous sheath-interacting protein 2-like</fullName>
    </submittedName>
</protein>
<feature type="region of interest" description="Disordered" evidence="1">
    <location>
        <begin position="504"/>
        <end position="603"/>
    </location>
</feature>
<evidence type="ECO:0000313" key="2">
    <source>
        <dbReference type="Proteomes" id="UP000694915"/>
    </source>
</evidence>
<feature type="compositionally biased region" description="Polar residues" evidence="1">
    <location>
        <begin position="354"/>
        <end position="365"/>
    </location>
</feature>
<feature type="compositionally biased region" description="Basic and acidic residues" evidence="1">
    <location>
        <begin position="545"/>
        <end position="569"/>
    </location>
</feature>
<evidence type="ECO:0000256" key="1">
    <source>
        <dbReference type="SAM" id="MobiDB-lite"/>
    </source>
</evidence>
<dbReference type="PANTHER" id="PTHR47315:SF3">
    <property type="entry name" value="FIBROUS SHEATH-INTERACTING PROTEIN 2-LIKE"/>
    <property type="match status" value="1"/>
</dbReference>
<feature type="compositionally biased region" description="Polar residues" evidence="1">
    <location>
        <begin position="506"/>
        <end position="540"/>
    </location>
</feature>
<proteinExistence type="predicted"/>
<feature type="compositionally biased region" description="Basic and acidic residues" evidence="1">
    <location>
        <begin position="437"/>
        <end position="446"/>
    </location>
</feature>
<feature type="compositionally biased region" description="Polar residues" evidence="1">
    <location>
        <begin position="579"/>
        <end position="589"/>
    </location>
</feature>
<dbReference type="PANTHER" id="PTHR47315">
    <property type="entry name" value="FIBROUS SHEATH INTERACTING PROTEIN 2"/>
    <property type="match status" value="1"/>
</dbReference>
<keyword evidence="2" id="KW-1185">Reference proteome</keyword>
<dbReference type="InterPro" id="IPR038891">
    <property type="entry name" value="FSIP2"/>
</dbReference>
<gene>
    <name evidence="3" type="primary">LOC101987291</name>
</gene>
<feature type="region of interest" description="Disordered" evidence="1">
    <location>
        <begin position="306"/>
        <end position="365"/>
    </location>
</feature>
<feature type="compositionally biased region" description="Polar residues" evidence="1">
    <location>
        <begin position="324"/>
        <end position="344"/>
    </location>
</feature>
<dbReference type="GeneID" id="101987291"/>
<dbReference type="RefSeq" id="XP_005369583.1">
    <property type="nucleotide sequence ID" value="XM_005369526.2"/>
</dbReference>
<organism evidence="2 3">
    <name type="scientific">Microtus ochrogaster</name>
    <name type="common">Prairie vole</name>
    <dbReference type="NCBI Taxonomy" id="79684"/>
    <lineage>
        <taxon>Eukaryota</taxon>
        <taxon>Metazoa</taxon>
        <taxon>Chordata</taxon>
        <taxon>Craniata</taxon>
        <taxon>Vertebrata</taxon>
        <taxon>Euteleostomi</taxon>
        <taxon>Mammalia</taxon>
        <taxon>Eutheria</taxon>
        <taxon>Euarchontoglires</taxon>
        <taxon>Glires</taxon>
        <taxon>Rodentia</taxon>
        <taxon>Myomorpha</taxon>
        <taxon>Muroidea</taxon>
        <taxon>Cricetidae</taxon>
        <taxon>Arvicolinae</taxon>
        <taxon>Microtus</taxon>
    </lineage>
</organism>
<evidence type="ECO:0000313" key="3">
    <source>
        <dbReference type="RefSeq" id="XP_005369583.1"/>
    </source>
</evidence>
<name>A0ABM0LNC8_MICOH</name>
<feature type="compositionally biased region" description="Basic and acidic residues" evidence="1">
    <location>
        <begin position="590"/>
        <end position="603"/>
    </location>
</feature>